<protein>
    <submittedName>
        <fullName evidence="2">Uncharacterized protein</fullName>
    </submittedName>
</protein>
<name>A0ABQ2UEM9_9PSEU</name>
<dbReference type="EMBL" id="BMRE01000002">
    <property type="protein sequence ID" value="GGU20207.1"/>
    <property type="molecule type" value="Genomic_DNA"/>
</dbReference>
<evidence type="ECO:0000313" key="3">
    <source>
        <dbReference type="Proteomes" id="UP000649573"/>
    </source>
</evidence>
<feature type="transmembrane region" description="Helical" evidence="1">
    <location>
        <begin position="16"/>
        <end position="43"/>
    </location>
</feature>
<dbReference type="RefSeq" id="WP_189252391.1">
    <property type="nucleotide sequence ID" value="NZ_BMRE01000002.1"/>
</dbReference>
<reference evidence="3" key="1">
    <citation type="journal article" date="2019" name="Int. J. Syst. Evol. Microbiol.">
        <title>The Global Catalogue of Microorganisms (GCM) 10K type strain sequencing project: providing services to taxonomists for standard genome sequencing and annotation.</title>
        <authorList>
            <consortium name="The Broad Institute Genomics Platform"/>
            <consortium name="The Broad Institute Genome Sequencing Center for Infectious Disease"/>
            <person name="Wu L."/>
            <person name="Ma J."/>
        </authorList>
    </citation>
    <scope>NUCLEOTIDE SEQUENCE [LARGE SCALE GENOMIC DNA]</scope>
    <source>
        <strain evidence="3">JCM 3296</strain>
    </source>
</reference>
<keyword evidence="3" id="KW-1185">Reference proteome</keyword>
<evidence type="ECO:0000256" key="1">
    <source>
        <dbReference type="SAM" id="Phobius"/>
    </source>
</evidence>
<sequence>MTETNSTRPSGAGRSWLRWGCLILLALVAGAIVLITVTIVRFLHRADPDRQMTIQVESIRNNLLAHAEDGVLTDEEIMRVTSRDSDGDPQARRGQKNVSFDTAVNVVTSSLFGSSGKTECYTFTITVPLSRSSTVTATKLPSCESLVRAN</sequence>
<keyword evidence="1" id="KW-0472">Membrane</keyword>
<accession>A0ABQ2UEM9</accession>
<comment type="caution">
    <text evidence="2">The sequence shown here is derived from an EMBL/GenBank/DDBJ whole genome shotgun (WGS) entry which is preliminary data.</text>
</comment>
<organism evidence="2 3">
    <name type="scientific">Lentzea flava</name>
    <dbReference type="NCBI Taxonomy" id="103732"/>
    <lineage>
        <taxon>Bacteria</taxon>
        <taxon>Bacillati</taxon>
        <taxon>Actinomycetota</taxon>
        <taxon>Actinomycetes</taxon>
        <taxon>Pseudonocardiales</taxon>
        <taxon>Pseudonocardiaceae</taxon>
        <taxon>Lentzea</taxon>
    </lineage>
</organism>
<keyword evidence="1" id="KW-1133">Transmembrane helix</keyword>
<proteinExistence type="predicted"/>
<keyword evidence="1" id="KW-0812">Transmembrane</keyword>
<dbReference type="Proteomes" id="UP000649573">
    <property type="component" value="Unassembled WGS sequence"/>
</dbReference>
<evidence type="ECO:0000313" key="2">
    <source>
        <dbReference type="EMBL" id="GGU20207.1"/>
    </source>
</evidence>
<gene>
    <name evidence="2" type="ORF">GCM10010178_10350</name>
</gene>